<dbReference type="SMART" id="SM00895">
    <property type="entry name" value="FCD"/>
    <property type="match status" value="1"/>
</dbReference>
<protein>
    <submittedName>
        <fullName evidence="5">FadR family transcriptional regulator</fullName>
    </submittedName>
</protein>
<dbReference type="RefSeq" id="WP_165102889.1">
    <property type="nucleotide sequence ID" value="NZ_CP049056.1"/>
</dbReference>
<keyword evidence="6" id="KW-1185">Reference proteome</keyword>
<dbReference type="Pfam" id="PF00392">
    <property type="entry name" value="GntR"/>
    <property type="match status" value="1"/>
</dbReference>
<dbReference type="PRINTS" id="PR00035">
    <property type="entry name" value="HTHGNTR"/>
</dbReference>
<name>A0A7M3T6J6_9RHOB</name>
<dbReference type="GO" id="GO:0003677">
    <property type="term" value="F:DNA binding"/>
    <property type="evidence" value="ECO:0007669"/>
    <property type="project" value="UniProtKB-KW"/>
</dbReference>
<accession>A0A7M3T6J6</accession>
<evidence type="ECO:0000256" key="2">
    <source>
        <dbReference type="ARBA" id="ARBA00023125"/>
    </source>
</evidence>
<evidence type="ECO:0000256" key="1">
    <source>
        <dbReference type="ARBA" id="ARBA00023015"/>
    </source>
</evidence>
<organism evidence="5 6">
    <name type="scientific">Pikeienuella piscinae</name>
    <dbReference type="NCBI Taxonomy" id="2748098"/>
    <lineage>
        <taxon>Bacteria</taxon>
        <taxon>Pseudomonadati</taxon>
        <taxon>Pseudomonadota</taxon>
        <taxon>Alphaproteobacteria</taxon>
        <taxon>Rhodobacterales</taxon>
        <taxon>Paracoccaceae</taxon>
        <taxon>Pikeienuella</taxon>
    </lineage>
</organism>
<dbReference type="Pfam" id="PF07729">
    <property type="entry name" value="FCD"/>
    <property type="match status" value="1"/>
</dbReference>
<proteinExistence type="predicted"/>
<keyword evidence="2" id="KW-0238">DNA-binding</keyword>
<keyword evidence="1" id="KW-0805">Transcription regulation</keyword>
<evidence type="ECO:0000313" key="5">
    <source>
        <dbReference type="EMBL" id="QIE57627.1"/>
    </source>
</evidence>
<evidence type="ECO:0000256" key="3">
    <source>
        <dbReference type="ARBA" id="ARBA00023163"/>
    </source>
</evidence>
<dbReference type="AlphaFoldDB" id="A0A7M3T6J6"/>
<dbReference type="KEGG" id="hdh:G5B40_20525"/>
<dbReference type="Gene3D" id="1.20.120.530">
    <property type="entry name" value="GntR ligand-binding domain-like"/>
    <property type="match status" value="1"/>
</dbReference>
<dbReference type="Proteomes" id="UP000503336">
    <property type="component" value="Chromosome"/>
</dbReference>
<gene>
    <name evidence="5" type="ORF">G5B40_20525</name>
</gene>
<dbReference type="SUPFAM" id="SSF48008">
    <property type="entry name" value="GntR ligand-binding domain-like"/>
    <property type="match status" value="1"/>
</dbReference>
<dbReference type="InterPro" id="IPR000524">
    <property type="entry name" value="Tscrpt_reg_HTH_GntR"/>
</dbReference>
<dbReference type="SUPFAM" id="SSF46785">
    <property type="entry name" value="Winged helix' DNA-binding domain"/>
    <property type="match status" value="1"/>
</dbReference>
<sequence>MARQDRTSVLVALRSALDRLAPSVGDRLPDERRLAKALGCSRETLRTALTVLESENLIWRHVGQGTFRGARPAAAPLRDHLAIAASTAAELMRARYLIEPAIAGEAARRATAADIAHLRAAVRLCRAGVDSFACENADNRFHSSIAKVAGNPVLLTVLTYLSDTRRRSSWQREWDRTYRRIGVAEFKGGHSDEHARIVDAIENRDESGAGAAMRTHLLGISRLIGRAEA</sequence>
<dbReference type="PROSITE" id="PS50949">
    <property type="entry name" value="HTH_GNTR"/>
    <property type="match status" value="1"/>
</dbReference>
<dbReference type="SMART" id="SM00345">
    <property type="entry name" value="HTH_GNTR"/>
    <property type="match status" value="1"/>
</dbReference>
<feature type="domain" description="HTH gntR-type" evidence="4">
    <location>
        <begin position="3"/>
        <end position="71"/>
    </location>
</feature>
<dbReference type="InterPro" id="IPR036388">
    <property type="entry name" value="WH-like_DNA-bd_sf"/>
</dbReference>
<dbReference type="InterPro" id="IPR036390">
    <property type="entry name" value="WH_DNA-bd_sf"/>
</dbReference>
<keyword evidence="3" id="KW-0804">Transcription</keyword>
<dbReference type="EMBL" id="CP049056">
    <property type="protein sequence ID" value="QIE57627.1"/>
    <property type="molecule type" value="Genomic_DNA"/>
</dbReference>
<evidence type="ECO:0000259" key="4">
    <source>
        <dbReference type="PROSITE" id="PS50949"/>
    </source>
</evidence>
<dbReference type="PANTHER" id="PTHR43537:SF5">
    <property type="entry name" value="UXU OPERON TRANSCRIPTIONAL REGULATOR"/>
    <property type="match status" value="1"/>
</dbReference>
<dbReference type="GO" id="GO:0003700">
    <property type="term" value="F:DNA-binding transcription factor activity"/>
    <property type="evidence" value="ECO:0007669"/>
    <property type="project" value="InterPro"/>
</dbReference>
<evidence type="ECO:0000313" key="6">
    <source>
        <dbReference type="Proteomes" id="UP000503336"/>
    </source>
</evidence>
<dbReference type="Gene3D" id="1.10.10.10">
    <property type="entry name" value="Winged helix-like DNA-binding domain superfamily/Winged helix DNA-binding domain"/>
    <property type="match status" value="1"/>
</dbReference>
<dbReference type="InterPro" id="IPR011711">
    <property type="entry name" value="GntR_C"/>
</dbReference>
<reference evidence="5 6" key="1">
    <citation type="submission" date="2020-02" db="EMBL/GenBank/DDBJ databases">
        <title>complete genome sequence of Rhodobacteraceae bacterium.</title>
        <authorList>
            <person name="Park J."/>
            <person name="Kim Y.-S."/>
            <person name="Kim K.-H."/>
        </authorList>
    </citation>
    <scope>NUCLEOTIDE SEQUENCE [LARGE SCALE GENOMIC DNA]</scope>
    <source>
        <strain evidence="5 6">RR4-56</strain>
    </source>
</reference>
<dbReference type="InterPro" id="IPR008920">
    <property type="entry name" value="TF_FadR/GntR_C"/>
</dbReference>
<dbReference type="PANTHER" id="PTHR43537">
    <property type="entry name" value="TRANSCRIPTIONAL REGULATOR, GNTR FAMILY"/>
    <property type="match status" value="1"/>
</dbReference>